<comment type="subunit">
    <text evidence="2">Monomer.</text>
</comment>
<dbReference type="Pfam" id="PF01263">
    <property type="entry name" value="Aldose_epim"/>
    <property type="match status" value="1"/>
</dbReference>
<dbReference type="GO" id="GO:0016853">
    <property type="term" value="F:isomerase activity"/>
    <property type="evidence" value="ECO:0007669"/>
    <property type="project" value="InterPro"/>
</dbReference>
<organism evidence="4 5">
    <name type="scientific">Lacinutrix venerupis</name>
    <dbReference type="NCBI Taxonomy" id="1486034"/>
    <lineage>
        <taxon>Bacteria</taxon>
        <taxon>Pseudomonadati</taxon>
        <taxon>Bacteroidota</taxon>
        <taxon>Flavobacteriia</taxon>
        <taxon>Flavobacteriales</taxon>
        <taxon>Flavobacteriaceae</taxon>
        <taxon>Lacinutrix</taxon>
    </lineage>
</organism>
<gene>
    <name evidence="4" type="ORF">BWR22_09005</name>
</gene>
<evidence type="ECO:0000313" key="4">
    <source>
        <dbReference type="EMBL" id="APY00451.1"/>
    </source>
</evidence>
<dbReference type="SUPFAM" id="SSF74650">
    <property type="entry name" value="Galactose mutarotase-like"/>
    <property type="match status" value="1"/>
</dbReference>
<dbReference type="AlphaFoldDB" id="A0AAC9LKQ5"/>
<dbReference type="InterPro" id="IPR011013">
    <property type="entry name" value="Gal_mutarotase_sf_dom"/>
</dbReference>
<proteinExistence type="predicted"/>
<dbReference type="Gene3D" id="2.70.98.10">
    <property type="match status" value="1"/>
</dbReference>
<dbReference type="GO" id="GO:0005975">
    <property type="term" value="P:carbohydrate metabolic process"/>
    <property type="evidence" value="ECO:0007669"/>
    <property type="project" value="InterPro"/>
</dbReference>
<sequence>MMFELSNSILKIKVKPKGAELCEIAAVKNNNEFMWHANPDVWGSYAPNLFPIIGALKNDSYLYDNKTYSLEKHGFVRHNKNIKLLKQTESSLVFSLIYNDDLLKVYPFKFEFIITYTLINNVLDIEYCIKNLDTKTIYFSVGGHPAFKCPLYKDENYSDYNLVFETEETSKTYILNLQSGLVTNKTKPIFKTKNSIQLTPNLFNEDALIFKDLKSRKVALVSDLHGEILNVSFKDFSYLGIWAKPNAPYVCIEPWLGIADSENTTQILEEKEGIIKLPENETFTANYSIQIHEHHLG</sequence>
<evidence type="ECO:0000256" key="2">
    <source>
        <dbReference type="ARBA" id="ARBA00011245"/>
    </source>
</evidence>
<protein>
    <submittedName>
        <fullName evidence="4">Aldose epimerase</fullName>
    </submittedName>
</protein>
<dbReference type="InterPro" id="IPR008183">
    <property type="entry name" value="Aldose_1/G6P_1-epimerase"/>
</dbReference>
<dbReference type="InterPro" id="IPR014718">
    <property type="entry name" value="GH-type_carb-bd"/>
</dbReference>
<evidence type="ECO:0000256" key="1">
    <source>
        <dbReference type="ARBA" id="ARBA00001913"/>
    </source>
</evidence>
<dbReference type="Proteomes" id="UP000187506">
    <property type="component" value="Chromosome"/>
</dbReference>
<keyword evidence="3" id="KW-0106">Calcium</keyword>
<dbReference type="CDD" id="cd09024">
    <property type="entry name" value="Aldose_epim_lacX"/>
    <property type="match status" value="1"/>
</dbReference>
<dbReference type="GO" id="GO:0030246">
    <property type="term" value="F:carbohydrate binding"/>
    <property type="evidence" value="ECO:0007669"/>
    <property type="project" value="InterPro"/>
</dbReference>
<keyword evidence="5" id="KW-1185">Reference proteome</keyword>
<dbReference type="InterPro" id="IPR037481">
    <property type="entry name" value="LacX"/>
</dbReference>
<name>A0AAC9LKQ5_9FLAO</name>
<comment type="cofactor">
    <cofactor evidence="1">
        <name>Ca(2+)</name>
        <dbReference type="ChEBI" id="CHEBI:29108"/>
    </cofactor>
</comment>
<dbReference type="KEGG" id="lvn:BWR22_09005"/>
<evidence type="ECO:0000256" key="3">
    <source>
        <dbReference type="ARBA" id="ARBA00022837"/>
    </source>
</evidence>
<reference evidence="4 5" key="1">
    <citation type="submission" date="2017-01" db="EMBL/GenBank/DDBJ databases">
        <title>Complete genome of Lacinutrix venerupis DOK2-8 isolated from seawater in Dokdo.</title>
        <authorList>
            <person name="Chi W.-J."/>
            <person name="Kim J.H."/>
        </authorList>
    </citation>
    <scope>NUCLEOTIDE SEQUENCE [LARGE SCALE GENOMIC DNA]</scope>
    <source>
        <strain evidence="4 5">DOK2-8</strain>
    </source>
</reference>
<accession>A0AAC9LKQ5</accession>
<dbReference type="EMBL" id="CP019352">
    <property type="protein sequence ID" value="APY00451.1"/>
    <property type="molecule type" value="Genomic_DNA"/>
</dbReference>
<evidence type="ECO:0000313" key="5">
    <source>
        <dbReference type="Proteomes" id="UP000187506"/>
    </source>
</evidence>